<dbReference type="AlphaFoldDB" id="A0A316WC21"/>
<proteinExistence type="predicted"/>
<comment type="caution">
    <text evidence="1">The sequence shown here is derived from an EMBL/GenBank/DDBJ whole genome shotgun (WGS) entry which is preliminary data.</text>
</comment>
<sequence>MNGSSFERAALTGDITSGANSNTTTISDNAVTSAKILDGSIVTSDLSDGSVTGSKLSQMSATTGQVLKWDGSSWVAGDHTGLGSGLTSGNIYIGNASNVATSVIPSGDLAIDNTGNTTINPNSVTSLKINDGTIANVDLSVGAGGIYKSSGTLSENTTVGQGIHTLAFTSGATNGFSVDGATFSVDAAN</sequence>
<organism evidence="1 2">
    <name type="scientific">Chryseobacterium viscerum</name>
    <dbReference type="NCBI Taxonomy" id="1037377"/>
    <lineage>
        <taxon>Bacteria</taxon>
        <taxon>Pseudomonadati</taxon>
        <taxon>Bacteroidota</taxon>
        <taxon>Flavobacteriia</taxon>
        <taxon>Flavobacteriales</taxon>
        <taxon>Weeksellaceae</taxon>
        <taxon>Chryseobacterium group</taxon>
        <taxon>Chryseobacterium</taxon>
    </lineage>
</organism>
<dbReference type="Proteomes" id="UP000236413">
    <property type="component" value="Unassembled WGS sequence"/>
</dbReference>
<dbReference type="EMBL" id="PPEG02000033">
    <property type="protein sequence ID" value="PWN57256.1"/>
    <property type="molecule type" value="Genomic_DNA"/>
</dbReference>
<evidence type="ECO:0000313" key="1">
    <source>
        <dbReference type="EMBL" id="PWN57256.1"/>
    </source>
</evidence>
<evidence type="ECO:0000313" key="2">
    <source>
        <dbReference type="Proteomes" id="UP000236413"/>
    </source>
</evidence>
<accession>A0A316WC21</accession>
<protein>
    <submittedName>
        <fullName evidence="1">Uncharacterized protein</fullName>
    </submittedName>
</protein>
<feature type="non-terminal residue" evidence="1">
    <location>
        <position position="189"/>
    </location>
</feature>
<name>A0A316WC21_9FLAO</name>
<gene>
    <name evidence="1" type="ORF">C1634_025665</name>
</gene>
<reference evidence="1 2" key="1">
    <citation type="submission" date="2018-04" db="EMBL/GenBank/DDBJ databases">
        <title>Chryseobacterium oncorhynchi 701B-08T from rainbow trout, and Chryseobacterium viscerum 687B-08T from diseased fish.</title>
        <authorList>
            <person name="Jeong J.-J."/>
            <person name="Lee Y.J."/>
            <person name="Pathiraja D."/>
            <person name="Park B."/>
            <person name="Choi I.-G."/>
            <person name="Kim K.D."/>
        </authorList>
    </citation>
    <scope>NUCLEOTIDE SEQUENCE [LARGE SCALE GENOMIC DNA]</scope>
    <source>
        <strain evidence="1 2">687B-08</strain>
    </source>
</reference>